<dbReference type="Proteomes" id="UP000472355">
    <property type="component" value="Unassembled WGS sequence"/>
</dbReference>
<dbReference type="EMBL" id="SGKU01000065">
    <property type="protein sequence ID" value="NFA44206.1"/>
    <property type="molecule type" value="Genomic_DNA"/>
</dbReference>
<accession>A0A6M0SV47</accession>
<comment type="caution">
    <text evidence="1">The sequence shown here is derived from an EMBL/GenBank/DDBJ whole genome shotgun (WGS) entry which is preliminary data.</text>
</comment>
<proteinExistence type="predicted"/>
<organism evidence="1 2">
    <name type="scientific">Clostridium botulinum</name>
    <dbReference type="NCBI Taxonomy" id="1491"/>
    <lineage>
        <taxon>Bacteria</taxon>
        <taxon>Bacillati</taxon>
        <taxon>Bacillota</taxon>
        <taxon>Clostridia</taxon>
        <taxon>Eubacteriales</taxon>
        <taxon>Clostridiaceae</taxon>
        <taxon>Clostridium</taxon>
    </lineage>
</organism>
<sequence>MSIVIVCDELKEKIVKRIIKICREEVKEKSNKELIGLTVDYFYDGKAIDIGCTVHVFDNNNNIEEGYTKHISFTINSDASDSELLLLLRKYNKDKRFEAIEKVATEIKEYIESINWNCIVNTYEDMFIEIELYD</sequence>
<name>A0A6M0SV47_CLOBO</name>
<evidence type="ECO:0000313" key="1">
    <source>
        <dbReference type="EMBL" id="NFA44206.1"/>
    </source>
</evidence>
<evidence type="ECO:0000313" key="2">
    <source>
        <dbReference type="Proteomes" id="UP000472355"/>
    </source>
</evidence>
<dbReference type="AlphaFoldDB" id="A0A6M0SV47"/>
<reference evidence="1 2" key="1">
    <citation type="submission" date="2019-02" db="EMBL/GenBank/DDBJ databases">
        <title>Genome sequencing of Clostridium botulinum clinical isolates.</title>
        <authorList>
            <person name="Brunt J."/>
            <person name="Van Vliet A.H.M."/>
            <person name="Stringer S.C."/>
            <person name="Grant K.A."/>
            <person name="Carter A.C."/>
            <person name="Peck M.W."/>
        </authorList>
    </citation>
    <scope>NUCLEOTIDE SEQUENCE [LARGE SCALE GENOMIC DNA]</scope>
    <source>
        <strain evidence="1 2">H113700579</strain>
    </source>
</reference>
<protein>
    <submittedName>
        <fullName evidence="1">Uncharacterized protein</fullName>
    </submittedName>
</protein>
<gene>
    <name evidence="1" type="ORF">EXM65_16945</name>
</gene>